<dbReference type="RefSeq" id="WP_313794930.1">
    <property type="nucleotide sequence ID" value="NZ_CP102453.1"/>
</dbReference>
<accession>A0ABY5PA07</accession>
<dbReference type="InterPro" id="IPR036400">
    <property type="entry name" value="Cyt_B5-like_heme/steroid_sf"/>
</dbReference>
<evidence type="ECO:0000259" key="1">
    <source>
        <dbReference type="PROSITE" id="PS50255"/>
    </source>
</evidence>
<proteinExistence type="predicted"/>
<protein>
    <submittedName>
        <fullName evidence="2">Cytochrome B5</fullName>
    </submittedName>
</protein>
<dbReference type="SMART" id="SM01117">
    <property type="entry name" value="Cyt-b5"/>
    <property type="match status" value="1"/>
</dbReference>
<evidence type="ECO:0000313" key="3">
    <source>
        <dbReference type="Proteomes" id="UP001315967"/>
    </source>
</evidence>
<keyword evidence="3" id="KW-1185">Reference proteome</keyword>
<dbReference type="EMBL" id="CP102453">
    <property type="protein sequence ID" value="UUX35440.1"/>
    <property type="molecule type" value="Genomic_DNA"/>
</dbReference>
<feature type="domain" description="Cytochrome b5 heme-binding" evidence="1">
    <location>
        <begin position="13"/>
        <end position="89"/>
    </location>
</feature>
<sequence>MLATLKVVGRHVDYVFSAEELATFNGQDGNPAYIAVDGTVYDVTNFAAWEGGEHQGKVTAGTDATDIFNDESPHDTAFLEALPVAGKFE</sequence>
<evidence type="ECO:0000313" key="2">
    <source>
        <dbReference type="EMBL" id="UUX35440.1"/>
    </source>
</evidence>
<dbReference type="Pfam" id="PF00173">
    <property type="entry name" value="Cyt-b5"/>
    <property type="match status" value="1"/>
</dbReference>
<organism evidence="2 3">
    <name type="scientific">Fundicoccus culcitae</name>
    <dbReference type="NCBI Taxonomy" id="2969821"/>
    <lineage>
        <taxon>Bacteria</taxon>
        <taxon>Bacillati</taxon>
        <taxon>Bacillota</taxon>
        <taxon>Bacilli</taxon>
        <taxon>Lactobacillales</taxon>
        <taxon>Aerococcaceae</taxon>
        <taxon>Fundicoccus</taxon>
    </lineage>
</organism>
<gene>
    <name evidence="2" type="ORF">NRE15_02255</name>
</gene>
<dbReference type="SUPFAM" id="SSF55856">
    <property type="entry name" value="Cytochrome b5-like heme/steroid binding domain"/>
    <property type="match status" value="1"/>
</dbReference>
<dbReference type="PROSITE" id="PS50255">
    <property type="entry name" value="CYTOCHROME_B5_2"/>
    <property type="match status" value="1"/>
</dbReference>
<dbReference type="InterPro" id="IPR001199">
    <property type="entry name" value="Cyt_B5-like_heme/steroid-bd"/>
</dbReference>
<dbReference type="Gene3D" id="3.10.120.10">
    <property type="entry name" value="Cytochrome b5-like heme/steroid binding domain"/>
    <property type="match status" value="1"/>
</dbReference>
<dbReference type="Proteomes" id="UP001315967">
    <property type="component" value="Chromosome"/>
</dbReference>
<name>A0ABY5PA07_9LACT</name>
<reference evidence="2 3" key="1">
    <citation type="submission" date="2022-08" db="EMBL/GenBank/DDBJ databases">
        <title>Aerococcaceae sp. nov isolated from spoiled eye mask.</title>
        <authorList>
            <person name="Zhou G."/>
            <person name="Xie X.-B."/>
            <person name="Shi Q.-S."/>
            <person name="Wang Y.-S."/>
            <person name="Wen X."/>
            <person name="Peng H."/>
            <person name="Yang X.-J."/>
            <person name="Tao H.-B."/>
            <person name="Huang X.-M."/>
        </authorList>
    </citation>
    <scope>NUCLEOTIDE SEQUENCE [LARGE SCALE GENOMIC DNA]</scope>
    <source>
        <strain evidence="3">DM20194951</strain>
    </source>
</reference>